<dbReference type="PATRIC" id="fig|993517.3.peg.1171"/>
<keyword evidence="2" id="KW-0472">Membrane</keyword>
<feature type="transmembrane region" description="Helical" evidence="2">
    <location>
        <begin position="29"/>
        <end position="53"/>
    </location>
</feature>
<feature type="transmembrane region" description="Helical" evidence="2">
    <location>
        <begin position="65"/>
        <end position="88"/>
    </location>
</feature>
<proteinExistence type="predicted"/>
<evidence type="ECO:0000256" key="2">
    <source>
        <dbReference type="SAM" id="Phobius"/>
    </source>
</evidence>
<evidence type="ECO:0000313" key="3">
    <source>
        <dbReference type="EMBL" id="EKK03623.1"/>
    </source>
</evidence>
<reference evidence="3 4" key="1">
    <citation type="journal article" date="2013" name="Mar. Genomics">
        <title>Expression of sulfatases in Rhodopirellula baltica and the diversity of sulfatases in the genus Rhodopirellula.</title>
        <authorList>
            <person name="Wegner C.E."/>
            <person name="Richter-Heitmann T."/>
            <person name="Klindworth A."/>
            <person name="Klockow C."/>
            <person name="Richter M."/>
            <person name="Achstetter T."/>
            <person name="Glockner F.O."/>
            <person name="Harder J."/>
        </authorList>
    </citation>
    <scope>NUCLEOTIDE SEQUENCE [LARGE SCALE GENOMIC DNA]</scope>
    <source>
        <strain evidence="3 4">SH28</strain>
    </source>
</reference>
<dbReference type="AlphaFoldDB" id="K5DMD0"/>
<organism evidence="3 4">
    <name type="scientific">Rhodopirellula baltica SH28</name>
    <dbReference type="NCBI Taxonomy" id="993517"/>
    <lineage>
        <taxon>Bacteria</taxon>
        <taxon>Pseudomonadati</taxon>
        <taxon>Planctomycetota</taxon>
        <taxon>Planctomycetia</taxon>
        <taxon>Pirellulales</taxon>
        <taxon>Pirellulaceae</taxon>
        <taxon>Rhodopirellula</taxon>
    </lineage>
</organism>
<dbReference type="Proteomes" id="UP000007993">
    <property type="component" value="Unassembled WGS sequence"/>
</dbReference>
<evidence type="ECO:0008006" key="5">
    <source>
        <dbReference type="Google" id="ProtNLM"/>
    </source>
</evidence>
<dbReference type="EMBL" id="AMCW01000022">
    <property type="protein sequence ID" value="EKK03623.1"/>
    <property type="molecule type" value="Genomic_DNA"/>
</dbReference>
<gene>
    <name evidence="3" type="ORF">RBSH_01072</name>
</gene>
<keyword evidence="2" id="KW-1133">Transmembrane helix</keyword>
<feature type="transmembrane region" description="Helical" evidence="2">
    <location>
        <begin position="109"/>
        <end position="137"/>
    </location>
</feature>
<accession>K5DMD0</accession>
<name>K5DMD0_RHOBT</name>
<protein>
    <recommendedName>
        <fullName evidence="5">Transmembrane protein</fullName>
    </recommendedName>
</protein>
<evidence type="ECO:0000313" key="4">
    <source>
        <dbReference type="Proteomes" id="UP000007993"/>
    </source>
</evidence>
<sequence>MGGLMSENANQQPVPLHDDGQPRPMKKRLWWIAISPSVWAVHFLACYITAAIWCEKGSDGDLVPLQVAVGIFTAIAMFAIVWVGWLSYRNFRRADPPIPYDFDDPTDRTHFLGFTAFLLSSLSFVATCFTVLVFLLVGSCD</sequence>
<feature type="region of interest" description="Disordered" evidence="1">
    <location>
        <begin position="1"/>
        <end position="21"/>
    </location>
</feature>
<comment type="caution">
    <text evidence="3">The sequence shown here is derived from an EMBL/GenBank/DDBJ whole genome shotgun (WGS) entry which is preliminary data.</text>
</comment>
<evidence type="ECO:0000256" key="1">
    <source>
        <dbReference type="SAM" id="MobiDB-lite"/>
    </source>
</evidence>
<keyword evidence="2" id="KW-0812">Transmembrane</keyword>